<keyword evidence="5" id="KW-1185">Reference proteome</keyword>
<dbReference type="AlphaFoldDB" id="A0A4R5W0W6"/>
<evidence type="ECO:0000313" key="3">
    <source>
        <dbReference type="EMBL" id="TDK64733.1"/>
    </source>
</evidence>
<evidence type="ECO:0000313" key="4">
    <source>
        <dbReference type="Proteomes" id="UP000295132"/>
    </source>
</evidence>
<dbReference type="Proteomes" id="UP001178888">
    <property type="component" value="Unassembled WGS sequence"/>
</dbReference>
<protein>
    <submittedName>
        <fullName evidence="3">DUF2500 domain-containing protein</fullName>
    </submittedName>
</protein>
<evidence type="ECO:0000313" key="5">
    <source>
        <dbReference type="Proteomes" id="UP001178888"/>
    </source>
</evidence>
<keyword evidence="1" id="KW-0812">Transmembrane</keyword>
<proteinExistence type="predicted"/>
<reference evidence="3 4" key="1">
    <citation type="submission" date="2019-03" db="EMBL/GenBank/DDBJ databases">
        <title>Bacillus niacini sp. nov. a Nicotinate-Metabolizing Mesophile Isolated from Soil.</title>
        <authorList>
            <person name="Zhang G."/>
        </authorList>
    </citation>
    <scope>NUCLEOTIDE SEQUENCE [LARGE SCALE GENOMIC DNA]</scope>
    <source>
        <strain evidence="3 4">WN066</strain>
    </source>
</reference>
<dbReference type="Proteomes" id="UP000295132">
    <property type="component" value="Unassembled WGS sequence"/>
</dbReference>
<organism evidence="3 4">
    <name type="scientific">Bacillus salipaludis</name>
    <dbReference type="NCBI Taxonomy" id="2547811"/>
    <lineage>
        <taxon>Bacteria</taxon>
        <taxon>Bacillati</taxon>
        <taxon>Bacillota</taxon>
        <taxon>Bacilli</taxon>
        <taxon>Bacillales</taxon>
        <taxon>Bacillaceae</taxon>
        <taxon>Bacillus</taxon>
    </lineage>
</organism>
<dbReference type="RefSeq" id="WP_133332362.1">
    <property type="nucleotide sequence ID" value="NZ_JAVGVR010000001.1"/>
</dbReference>
<dbReference type="EMBL" id="SMYO01000001">
    <property type="protein sequence ID" value="TDK64733.1"/>
    <property type="molecule type" value="Genomic_DNA"/>
</dbReference>
<reference evidence="2" key="2">
    <citation type="submission" date="2023-08" db="EMBL/GenBank/DDBJ databases">
        <title>Nitrogen cycling bacteria in agricultural field soils.</title>
        <authorList>
            <person name="Jang J."/>
        </authorList>
    </citation>
    <scope>NUCLEOTIDE SEQUENCE</scope>
    <source>
        <strain evidence="2">PS3-36</strain>
    </source>
</reference>
<evidence type="ECO:0000313" key="2">
    <source>
        <dbReference type="EMBL" id="MDQ6597063.1"/>
    </source>
</evidence>
<accession>A0A4R5W0W6</accession>
<gene>
    <name evidence="3" type="ORF">E2K98_00340</name>
    <name evidence="2" type="ORF">RCG21_11985</name>
</gene>
<comment type="caution">
    <text evidence="3">The sequence shown here is derived from an EMBL/GenBank/DDBJ whole genome shotgun (WGS) entry which is preliminary data.</text>
</comment>
<name>A0A4R5W0W6_9BACI</name>
<dbReference type="EMBL" id="JAVGVR010000001">
    <property type="protein sequence ID" value="MDQ6597063.1"/>
    <property type="molecule type" value="Genomic_DNA"/>
</dbReference>
<keyword evidence="1" id="KW-1133">Transmembrane helix</keyword>
<dbReference type="Gene3D" id="2.40.50.660">
    <property type="match status" value="1"/>
</dbReference>
<evidence type="ECO:0000256" key="1">
    <source>
        <dbReference type="SAM" id="Phobius"/>
    </source>
</evidence>
<dbReference type="Pfam" id="PF10694">
    <property type="entry name" value="DUF2500"/>
    <property type="match status" value="1"/>
</dbReference>
<feature type="transmembrane region" description="Helical" evidence="1">
    <location>
        <begin position="6"/>
        <end position="31"/>
    </location>
</feature>
<keyword evidence="1" id="KW-0472">Membrane</keyword>
<dbReference type="InterPro" id="IPR019635">
    <property type="entry name" value="DUF2500"/>
</dbReference>
<sequence length="123" mass="13827">MFAGDFMFQFAPIFIGVIFIIVISTILFTIVKGITQWNKNNHSPKLNVNARVVAKRTAVRGGGETRAHSDYFVTFEVESGDRMELEVKDDDFGMLVEGDQGELTFQGTRYLGFIRSANVKEVL</sequence>